<dbReference type="EMBL" id="KQ982519">
    <property type="protein sequence ID" value="KYQ55481.1"/>
    <property type="molecule type" value="Genomic_DNA"/>
</dbReference>
<gene>
    <name evidence="1" type="ORF">ALC60_05543</name>
</gene>
<keyword evidence="2" id="KW-1185">Reference proteome</keyword>
<organism evidence="1 2">
    <name type="scientific">Mycetomoellerius zeteki</name>
    <dbReference type="NCBI Taxonomy" id="64791"/>
    <lineage>
        <taxon>Eukaryota</taxon>
        <taxon>Metazoa</taxon>
        <taxon>Ecdysozoa</taxon>
        <taxon>Arthropoda</taxon>
        <taxon>Hexapoda</taxon>
        <taxon>Insecta</taxon>
        <taxon>Pterygota</taxon>
        <taxon>Neoptera</taxon>
        <taxon>Endopterygota</taxon>
        <taxon>Hymenoptera</taxon>
        <taxon>Apocrita</taxon>
        <taxon>Aculeata</taxon>
        <taxon>Formicoidea</taxon>
        <taxon>Formicidae</taxon>
        <taxon>Myrmicinae</taxon>
        <taxon>Mycetomoellerius</taxon>
    </lineage>
</organism>
<name>A0A151X523_9HYME</name>
<proteinExistence type="predicted"/>
<dbReference type="Proteomes" id="UP000075809">
    <property type="component" value="Unassembled WGS sequence"/>
</dbReference>
<protein>
    <recommendedName>
        <fullName evidence="3">THAP-type domain-containing protein</fullName>
    </recommendedName>
</protein>
<sequence length="135" mass="16154">ATICSIHFEEDCFQWMKPRQDNVPPNQIWRLKENSVPTKLLKMEEKQKNDNKRIKVAHTGIPTYGELVQYAQKKQYMLSEETICIDTNICKDESVLLSDVAIKEITYVTQFNLYLSSIFHYYLHYINVYFFFNHF</sequence>
<dbReference type="AlphaFoldDB" id="A0A151X523"/>
<reference evidence="1 2" key="1">
    <citation type="submission" date="2015-09" db="EMBL/GenBank/DDBJ databases">
        <title>Trachymyrmex zeteki WGS genome.</title>
        <authorList>
            <person name="Nygaard S."/>
            <person name="Hu H."/>
            <person name="Boomsma J."/>
            <person name="Zhang G."/>
        </authorList>
    </citation>
    <scope>NUCLEOTIDE SEQUENCE [LARGE SCALE GENOMIC DNA]</scope>
    <source>
        <strain evidence="1">Tzet28-1</strain>
        <tissue evidence="1">Whole body</tissue>
    </source>
</reference>
<evidence type="ECO:0000313" key="1">
    <source>
        <dbReference type="EMBL" id="KYQ55481.1"/>
    </source>
</evidence>
<evidence type="ECO:0000313" key="2">
    <source>
        <dbReference type="Proteomes" id="UP000075809"/>
    </source>
</evidence>
<evidence type="ECO:0008006" key="3">
    <source>
        <dbReference type="Google" id="ProtNLM"/>
    </source>
</evidence>
<feature type="non-terminal residue" evidence="1">
    <location>
        <position position="1"/>
    </location>
</feature>
<accession>A0A151X523</accession>